<keyword evidence="3" id="KW-1185">Reference proteome</keyword>
<evidence type="ECO:0000313" key="3">
    <source>
        <dbReference type="Proteomes" id="UP001054945"/>
    </source>
</evidence>
<evidence type="ECO:0000256" key="1">
    <source>
        <dbReference type="SAM" id="MobiDB-lite"/>
    </source>
</evidence>
<feature type="compositionally biased region" description="Polar residues" evidence="1">
    <location>
        <begin position="94"/>
        <end position="112"/>
    </location>
</feature>
<name>A0AAV4NJ45_CAEEX</name>
<evidence type="ECO:0000313" key="2">
    <source>
        <dbReference type="EMBL" id="GIX83868.1"/>
    </source>
</evidence>
<dbReference type="EMBL" id="BPLR01020910">
    <property type="protein sequence ID" value="GIX83868.1"/>
    <property type="molecule type" value="Genomic_DNA"/>
</dbReference>
<accession>A0AAV4NJ45</accession>
<feature type="region of interest" description="Disordered" evidence="1">
    <location>
        <begin position="73"/>
        <end position="112"/>
    </location>
</feature>
<organism evidence="2 3">
    <name type="scientific">Caerostris extrusa</name>
    <name type="common">Bark spider</name>
    <name type="synonym">Caerostris bankana</name>
    <dbReference type="NCBI Taxonomy" id="172846"/>
    <lineage>
        <taxon>Eukaryota</taxon>
        <taxon>Metazoa</taxon>
        <taxon>Ecdysozoa</taxon>
        <taxon>Arthropoda</taxon>
        <taxon>Chelicerata</taxon>
        <taxon>Arachnida</taxon>
        <taxon>Araneae</taxon>
        <taxon>Araneomorphae</taxon>
        <taxon>Entelegynae</taxon>
        <taxon>Araneoidea</taxon>
        <taxon>Araneidae</taxon>
        <taxon>Caerostris</taxon>
    </lineage>
</organism>
<dbReference type="Proteomes" id="UP001054945">
    <property type="component" value="Unassembled WGS sequence"/>
</dbReference>
<dbReference type="AlphaFoldDB" id="A0AAV4NJ45"/>
<gene>
    <name evidence="2" type="ORF">CEXT_374261</name>
</gene>
<sequence>MVPRRRKFLPFRSKGLNSRSISRKGPSLLDKSILEIDFGGKVIRNPIDSIDESHPEFCKTTFFTQEWTKNNKLTSRTKERENISRNGIPDQNLLRPSTSPDSITMRNLSGSNPESMKTLSSSCLLLFIIIYSGKSEWKVGKKNFGTENTFGHE</sequence>
<proteinExistence type="predicted"/>
<comment type="caution">
    <text evidence="2">The sequence shown here is derived from an EMBL/GenBank/DDBJ whole genome shotgun (WGS) entry which is preliminary data.</text>
</comment>
<protein>
    <submittedName>
        <fullName evidence="2">Uncharacterized protein</fullName>
    </submittedName>
</protein>
<reference evidence="2 3" key="1">
    <citation type="submission" date="2021-06" db="EMBL/GenBank/DDBJ databases">
        <title>Caerostris extrusa draft genome.</title>
        <authorList>
            <person name="Kono N."/>
            <person name="Arakawa K."/>
        </authorList>
    </citation>
    <scope>NUCLEOTIDE SEQUENCE [LARGE SCALE GENOMIC DNA]</scope>
</reference>